<dbReference type="Pfam" id="PF02080">
    <property type="entry name" value="TrkA_C"/>
    <property type="match status" value="1"/>
</dbReference>
<evidence type="ECO:0000259" key="1">
    <source>
        <dbReference type="PROSITE" id="PS51201"/>
    </source>
</evidence>
<dbReference type="PROSITE" id="PS51202">
    <property type="entry name" value="RCK_C"/>
    <property type="match status" value="1"/>
</dbReference>
<dbReference type="Gene3D" id="3.30.70.1450">
    <property type="entry name" value="Regulator of K+ conductance, C-terminal domain"/>
    <property type="match status" value="1"/>
</dbReference>
<dbReference type="InterPro" id="IPR050721">
    <property type="entry name" value="Trk_Ktr_HKT_K-transport"/>
</dbReference>
<dbReference type="Proteomes" id="UP001500936">
    <property type="component" value="Unassembled WGS sequence"/>
</dbReference>
<dbReference type="InterPro" id="IPR036291">
    <property type="entry name" value="NAD(P)-bd_dom_sf"/>
</dbReference>
<proteinExistence type="predicted"/>
<dbReference type="PROSITE" id="PS51201">
    <property type="entry name" value="RCK_N"/>
    <property type="match status" value="1"/>
</dbReference>
<dbReference type="SUPFAM" id="SSF116726">
    <property type="entry name" value="TrkA C-terminal domain-like"/>
    <property type="match status" value="1"/>
</dbReference>
<feature type="domain" description="RCK C-terminal" evidence="2">
    <location>
        <begin position="134"/>
        <end position="227"/>
    </location>
</feature>
<dbReference type="PANTHER" id="PTHR43833:SF7">
    <property type="entry name" value="KTR SYSTEM POTASSIUM UPTAKE PROTEIN C"/>
    <property type="match status" value="1"/>
</dbReference>
<evidence type="ECO:0000259" key="2">
    <source>
        <dbReference type="PROSITE" id="PS51202"/>
    </source>
</evidence>
<organism evidence="3 4">
    <name type="scientific">Nibrella viscosa</name>
    <dbReference type="NCBI Taxonomy" id="1084524"/>
    <lineage>
        <taxon>Bacteria</taxon>
        <taxon>Pseudomonadati</taxon>
        <taxon>Bacteroidota</taxon>
        <taxon>Cytophagia</taxon>
        <taxon>Cytophagales</taxon>
        <taxon>Spirosomataceae</taxon>
        <taxon>Nibrella</taxon>
    </lineage>
</organism>
<dbReference type="RefSeq" id="WP_345269921.1">
    <property type="nucleotide sequence ID" value="NZ_BAABHB010000010.1"/>
</dbReference>
<dbReference type="Pfam" id="PF02254">
    <property type="entry name" value="TrkA_N"/>
    <property type="match status" value="1"/>
</dbReference>
<feature type="domain" description="RCK N-terminal" evidence="1">
    <location>
        <begin position="1"/>
        <end position="117"/>
    </location>
</feature>
<evidence type="ECO:0000313" key="3">
    <source>
        <dbReference type="EMBL" id="GAA4413479.1"/>
    </source>
</evidence>
<protein>
    <submittedName>
        <fullName evidence="3">TrkA family potassium uptake protein</fullName>
    </submittedName>
</protein>
<dbReference type="SUPFAM" id="SSF51735">
    <property type="entry name" value="NAD(P)-binding Rossmann-fold domains"/>
    <property type="match status" value="1"/>
</dbReference>
<dbReference type="PANTHER" id="PTHR43833">
    <property type="entry name" value="POTASSIUM CHANNEL PROTEIN 2-RELATED-RELATED"/>
    <property type="match status" value="1"/>
</dbReference>
<sequence>MKFIVFGLGNFGASLAEQLVKLGHEVIGVDQKMETVDRYKHSITHAIALDSTTKEAVEQLPVKDVDAAIVAIGENEGATIMTTALLKQMGVGRIICRVTSPLQKIVLEAMNIQEFAYPEASAAERLALKLDLPGVVDSFQINTDYRLLEVGVPQRYVGKSITQLDLANRYRLVLVTILKRISRRSIFGNDNSDLQVMGIVPPETILQSGDILLLFGAPRDLEDFIER</sequence>
<dbReference type="InterPro" id="IPR006037">
    <property type="entry name" value="RCK_C"/>
</dbReference>
<dbReference type="InterPro" id="IPR003148">
    <property type="entry name" value="RCK_N"/>
</dbReference>
<keyword evidence="4" id="KW-1185">Reference proteome</keyword>
<dbReference type="InterPro" id="IPR036721">
    <property type="entry name" value="RCK_C_sf"/>
</dbReference>
<reference evidence="4" key="1">
    <citation type="journal article" date="2019" name="Int. J. Syst. Evol. Microbiol.">
        <title>The Global Catalogue of Microorganisms (GCM) 10K type strain sequencing project: providing services to taxonomists for standard genome sequencing and annotation.</title>
        <authorList>
            <consortium name="The Broad Institute Genomics Platform"/>
            <consortium name="The Broad Institute Genome Sequencing Center for Infectious Disease"/>
            <person name="Wu L."/>
            <person name="Ma J."/>
        </authorList>
    </citation>
    <scope>NUCLEOTIDE SEQUENCE [LARGE SCALE GENOMIC DNA]</scope>
    <source>
        <strain evidence="4">JCM 17925</strain>
    </source>
</reference>
<accession>A0ABP8KQJ2</accession>
<evidence type="ECO:0000313" key="4">
    <source>
        <dbReference type="Proteomes" id="UP001500936"/>
    </source>
</evidence>
<dbReference type="Gene3D" id="3.40.50.720">
    <property type="entry name" value="NAD(P)-binding Rossmann-like Domain"/>
    <property type="match status" value="1"/>
</dbReference>
<dbReference type="EMBL" id="BAABHB010000010">
    <property type="protein sequence ID" value="GAA4413479.1"/>
    <property type="molecule type" value="Genomic_DNA"/>
</dbReference>
<gene>
    <name evidence="3" type="ORF">GCM10023187_41810</name>
</gene>
<name>A0ABP8KQJ2_9BACT</name>
<comment type="caution">
    <text evidence="3">The sequence shown here is derived from an EMBL/GenBank/DDBJ whole genome shotgun (WGS) entry which is preliminary data.</text>
</comment>